<dbReference type="SUPFAM" id="SSF56672">
    <property type="entry name" value="DNA/RNA polymerases"/>
    <property type="match status" value="1"/>
</dbReference>
<feature type="non-terminal residue" evidence="1">
    <location>
        <position position="1"/>
    </location>
</feature>
<accession>A0A8K0CIB5</accession>
<sequence length="234" mass="27167">ACDKQAIIDVRQRSMKYIYDEADFYVTLADCPERPVASTTVNIDYSSMKNKEEEILFELLGKYEEVFPSKPGLTKKEISRMLEFEIINRSDSPFSYPIVIVSKFEGAVQIALDARRSNQIIEEDRNAPPNLEELLERSEEPRKKLGTMHKATINFFYRRLLQKHALFWPDIVTCHYKTDVTAIVKGKEIEVPSNFGVFAKKNIRGLKTHQRISKDFAEYKQESAEKLPPNRNKQ</sequence>
<dbReference type="AlphaFoldDB" id="A0A8K0CIB5"/>
<dbReference type="OrthoDB" id="6774892at2759"/>
<keyword evidence="2" id="KW-1185">Reference proteome</keyword>
<gene>
    <name evidence="1" type="ORF">ILUMI_18270</name>
</gene>
<protein>
    <submittedName>
        <fullName evidence="1">Uncharacterized protein</fullName>
    </submittedName>
</protein>
<proteinExistence type="predicted"/>
<evidence type="ECO:0000313" key="1">
    <source>
        <dbReference type="EMBL" id="KAF2887903.1"/>
    </source>
</evidence>
<dbReference type="Gene3D" id="3.10.10.10">
    <property type="entry name" value="HIV Type 1 Reverse Transcriptase, subunit A, domain 1"/>
    <property type="match status" value="1"/>
</dbReference>
<comment type="caution">
    <text evidence="1">The sequence shown here is derived from an EMBL/GenBank/DDBJ whole genome shotgun (WGS) entry which is preliminary data.</text>
</comment>
<dbReference type="EMBL" id="VTPC01081180">
    <property type="protein sequence ID" value="KAF2887903.1"/>
    <property type="molecule type" value="Genomic_DNA"/>
</dbReference>
<name>A0A8K0CIB5_IGNLU</name>
<dbReference type="Proteomes" id="UP000801492">
    <property type="component" value="Unassembled WGS sequence"/>
</dbReference>
<dbReference type="InterPro" id="IPR043502">
    <property type="entry name" value="DNA/RNA_pol_sf"/>
</dbReference>
<evidence type="ECO:0000313" key="2">
    <source>
        <dbReference type="Proteomes" id="UP000801492"/>
    </source>
</evidence>
<reference evidence="1" key="1">
    <citation type="submission" date="2019-08" db="EMBL/GenBank/DDBJ databases">
        <title>The genome of the North American firefly Photinus pyralis.</title>
        <authorList>
            <consortium name="Photinus pyralis genome working group"/>
            <person name="Fallon T.R."/>
            <person name="Sander Lower S.E."/>
            <person name="Weng J.-K."/>
        </authorList>
    </citation>
    <scope>NUCLEOTIDE SEQUENCE</scope>
    <source>
        <strain evidence="1">TRF0915ILg1</strain>
        <tissue evidence="1">Whole body</tissue>
    </source>
</reference>
<dbReference type="GO" id="GO:0071897">
    <property type="term" value="P:DNA biosynthetic process"/>
    <property type="evidence" value="ECO:0007669"/>
    <property type="project" value="UniProtKB-ARBA"/>
</dbReference>
<organism evidence="1 2">
    <name type="scientific">Ignelater luminosus</name>
    <name type="common">Cucubano</name>
    <name type="synonym">Pyrophorus luminosus</name>
    <dbReference type="NCBI Taxonomy" id="2038154"/>
    <lineage>
        <taxon>Eukaryota</taxon>
        <taxon>Metazoa</taxon>
        <taxon>Ecdysozoa</taxon>
        <taxon>Arthropoda</taxon>
        <taxon>Hexapoda</taxon>
        <taxon>Insecta</taxon>
        <taxon>Pterygota</taxon>
        <taxon>Neoptera</taxon>
        <taxon>Endopterygota</taxon>
        <taxon>Coleoptera</taxon>
        <taxon>Polyphaga</taxon>
        <taxon>Elateriformia</taxon>
        <taxon>Elateroidea</taxon>
        <taxon>Elateridae</taxon>
        <taxon>Agrypninae</taxon>
        <taxon>Pyrophorini</taxon>
        <taxon>Ignelater</taxon>
    </lineage>
</organism>